<proteinExistence type="inferred from homology"/>
<dbReference type="InterPro" id="IPR036388">
    <property type="entry name" value="WH-like_DNA-bd_sf"/>
</dbReference>
<evidence type="ECO:0000259" key="7">
    <source>
        <dbReference type="Pfam" id="PF08281"/>
    </source>
</evidence>
<dbReference type="InterPro" id="IPR014284">
    <property type="entry name" value="RNA_pol_sigma-70_dom"/>
</dbReference>
<comment type="caution">
    <text evidence="8">The sequence shown here is derived from an EMBL/GenBank/DDBJ whole genome shotgun (WGS) entry which is preliminary data.</text>
</comment>
<dbReference type="CDD" id="cd06171">
    <property type="entry name" value="Sigma70_r4"/>
    <property type="match status" value="1"/>
</dbReference>
<dbReference type="InterPro" id="IPR013249">
    <property type="entry name" value="RNA_pol_sigma70_r4_t2"/>
</dbReference>
<dbReference type="Proteomes" id="UP000245430">
    <property type="component" value="Unassembled WGS sequence"/>
</dbReference>
<dbReference type="SUPFAM" id="SSF88946">
    <property type="entry name" value="Sigma2 domain of RNA polymerase sigma factors"/>
    <property type="match status" value="1"/>
</dbReference>
<dbReference type="AlphaFoldDB" id="A0A316DMD3"/>
<comment type="similarity">
    <text evidence="1">Belongs to the sigma-70 factor family. ECF subfamily.</text>
</comment>
<dbReference type="GO" id="GO:0016987">
    <property type="term" value="F:sigma factor activity"/>
    <property type="evidence" value="ECO:0007669"/>
    <property type="project" value="UniProtKB-KW"/>
</dbReference>
<organism evidence="8 9">
    <name type="scientific">Xanthomarina spongicola</name>
    <dbReference type="NCBI Taxonomy" id="570520"/>
    <lineage>
        <taxon>Bacteria</taxon>
        <taxon>Pseudomonadati</taxon>
        <taxon>Bacteroidota</taxon>
        <taxon>Flavobacteriia</taxon>
        <taxon>Flavobacteriales</taxon>
        <taxon>Flavobacteriaceae</taxon>
        <taxon>Xanthomarina</taxon>
    </lineage>
</organism>
<evidence type="ECO:0000256" key="1">
    <source>
        <dbReference type="ARBA" id="ARBA00010641"/>
    </source>
</evidence>
<dbReference type="PANTHER" id="PTHR43133:SF8">
    <property type="entry name" value="RNA POLYMERASE SIGMA FACTOR HI_1459-RELATED"/>
    <property type="match status" value="1"/>
</dbReference>
<accession>A0A316DMD3</accession>
<dbReference type="NCBIfam" id="TIGR02937">
    <property type="entry name" value="sigma70-ECF"/>
    <property type="match status" value="1"/>
</dbReference>
<evidence type="ECO:0000256" key="2">
    <source>
        <dbReference type="ARBA" id="ARBA00023015"/>
    </source>
</evidence>
<keyword evidence="4" id="KW-0238">DNA-binding</keyword>
<dbReference type="Gene3D" id="1.10.1740.10">
    <property type="match status" value="1"/>
</dbReference>
<evidence type="ECO:0000259" key="6">
    <source>
        <dbReference type="Pfam" id="PF04542"/>
    </source>
</evidence>
<evidence type="ECO:0000256" key="3">
    <source>
        <dbReference type="ARBA" id="ARBA00023082"/>
    </source>
</evidence>
<evidence type="ECO:0000313" key="8">
    <source>
        <dbReference type="EMBL" id="PWK18718.1"/>
    </source>
</evidence>
<dbReference type="InterPro" id="IPR007627">
    <property type="entry name" value="RNA_pol_sigma70_r2"/>
</dbReference>
<dbReference type="InterPro" id="IPR039425">
    <property type="entry name" value="RNA_pol_sigma-70-like"/>
</dbReference>
<dbReference type="GO" id="GO:0003677">
    <property type="term" value="F:DNA binding"/>
    <property type="evidence" value="ECO:0007669"/>
    <property type="project" value="UniProtKB-KW"/>
</dbReference>
<dbReference type="InterPro" id="IPR013325">
    <property type="entry name" value="RNA_pol_sigma_r2"/>
</dbReference>
<dbReference type="Pfam" id="PF04542">
    <property type="entry name" value="Sigma70_r2"/>
    <property type="match status" value="1"/>
</dbReference>
<dbReference type="SUPFAM" id="SSF88659">
    <property type="entry name" value="Sigma3 and sigma4 domains of RNA polymerase sigma factors"/>
    <property type="match status" value="1"/>
</dbReference>
<dbReference type="InterPro" id="IPR013324">
    <property type="entry name" value="RNA_pol_sigma_r3/r4-like"/>
</dbReference>
<dbReference type="GO" id="GO:0006352">
    <property type="term" value="P:DNA-templated transcription initiation"/>
    <property type="evidence" value="ECO:0007669"/>
    <property type="project" value="InterPro"/>
</dbReference>
<evidence type="ECO:0000256" key="5">
    <source>
        <dbReference type="ARBA" id="ARBA00023163"/>
    </source>
</evidence>
<dbReference type="EMBL" id="QGGP01000004">
    <property type="protein sequence ID" value="PWK18718.1"/>
    <property type="molecule type" value="Genomic_DNA"/>
</dbReference>
<feature type="domain" description="RNA polymerase sigma factor 70 region 4 type 2" evidence="7">
    <location>
        <begin position="159"/>
        <end position="211"/>
    </location>
</feature>
<evidence type="ECO:0000313" key="9">
    <source>
        <dbReference type="Proteomes" id="UP000245430"/>
    </source>
</evidence>
<sequence>MFIAYDDTFNYMVTTFSNYFYFLSVTTDKEMSSKTQMTIEKDQYHINQVLEGNTNAFTVLIDQYKDLVFTLALRMLKNREEAEEVSQDTFIKIFKSLQKFKGDSKFSTWIYKVTYNTCLDRLKKNKRQQQVVTIDEFTEKHVKTIDNALENLVEEEKKQAIQECINLLPSEDGFLLTLYYFEEQSLAEISKIVGISANHVKVKLYRSRQKLASILRERLEPEMITHYERERK</sequence>
<protein>
    <submittedName>
        <fullName evidence="8">RNA polymerase sigma-70 factor (ECF subfamily)</fullName>
    </submittedName>
</protein>
<keyword evidence="2" id="KW-0805">Transcription regulation</keyword>
<gene>
    <name evidence="8" type="ORF">LX78_02025</name>
</gene>
<keyword evidence="9" id="KW-1185">Reference proteome</keyword>
<feature type="domain" description="RNA polymerase sigma-70 region 2" evidence="6">
    <location>
        <begin position="60"/>
        <end position="127"/>
    </location>
</feature>
<dbReference type="PANTHER" id="PTHR43133">
    <property type="entry name" value="RNA POLYMERASE ECF-TYPE SIGMA FACTO"/>
    <property type="match status" value="1"/>
</dbReference>
<dbReference type="Gene3D" id="1.10.10.10">
    <property type="entry name" value="Winged helix-like DNA-binding domain superfamily/Winged helix DNA-binding domain"/>
    <property type="match status" value="1"/>
</dbReference>
<evidence type="ECO:0000256" key="4">
    <source>
        <dbReference type="ARBA" id="ARBA00023125"/>
    </source>
</evidence>
<keyword evidence="5" id="KW-0804">Transcription</keyword>
<reference evidence="8 9" key="1">
    <citation type="submission" date="2018-05" db="EMBL/GenBank/DDBJ databases">
        <title>Genomic Encyclopedia of Archaeal and Bacterial Type Strains, Phase II (KMG-II): from individual species to whole genera.</title>
        <authorList>
            <person name="Goeker M."/>
        </authorList>
    </citation>
    <scope>NUCLEOTIDE SEQUENCE [LARGE SCALE GENOMIC DNA]</scope>
    <source>
        <strain evidence="8 9">DSM 22637</strain>
    </source>
</reference>
<dbReference type="Pfam" id="PF08281">
    <property type="entry name" value="Sigma70_r4_2"/>
    <property type="match status" value="1"/>
</dbReference>
<keyword evidence="3" id="KW-0731">Sigma factor</keyword>
<name>A0A316DMD3_9FLAO</name>